<reference evidence="2 3" key="1">
    <citation type="submission" date="2019-03" db="EMBL/GenBank/DDBJ databases">
        <title>Genomic Encyclopedia of Type Strains, Phase IV (KMG-IV): sequencing the most valuable type-strain genomes for metagenomic binning, comparative biology and taxonomic classification.</title>
        <authorList>
            <person name="Goeker M."/>
        </authorList>
    </citation>
    <scope>NUCLEOTIDE SEQUENCE [LARGE SCALE GENOMIC DNA]</scope>
    <source>
        <strain evidence="2 3">DSM 19345</strain>
    </source>
</reference>
<keyword evidence="3" id="KW-1185">Reference proteome</keyword>
<dbReference type="Proteomes" id="UP000295678">
    <property type="component" value="Unassembled WGS sequence"/>
</dbReference>
<accession>A0A4R3MCW2</accession>
<evidence type="ECO:0008006" key="4">
    <source>
        <dbReference type="Google" id="ProtNLM"/>
    </source>
</evidence>
<sequence>MKRAEMTRYPGLCLPALLLALIPATATADSIIVVPGSNAGYLYFPASTGGPGEEQTHLVSVQKEDGYTDFRITSLPAGIDCDASCDAASAELPLGEVTLVIEGNYDLFGIQLPKRGTWSGGCTSAMARTCRFILTTALAEIVRVKVPPSALGAQIPLGADDGPLVRYVGQSGGYHLVAADLHAKSGLKLSESEKKVTGATSMTDGVVNTDTLIANDSGARAAAYCKNLAAETGNQALGGNWYLPAYNELSLLQGLSPAMLTDIFGTGDMKIWSSTEKSDGSGYRAKIKKEGGGFEKMEEKEKNKTDSLTLCFKRINP</sequence>
<gene>
    <name evidence="2" type="ORF">EDC22_105223</name>
</gene>
<feature type="signal peptide" evidence="1">
    <location>
        <begin position="1"/>
        <end position="28"/>
    </location>
</feature>
<comment type="caution">
    <text evidence="2">The sequence shown here is derived from an EMBL/GenBank/DDBJ whole genome shotgun (WGS) entry which is preliminary data.</text>
</comment>
<dbReference type="EMBL" id="SMAK01000005">
    <property type="protein sequence ID" value="TCT10723.1"/>
    <property type="molecule type" value="Genomic_DNA"/>
</dbReference>
<feature type="chain" id="PRO_5020912930" description="DUF1566 domain-containing protein" evidence="1">
    <location>
        <begin position="29"/>
        <end position="317"/>
    </location>
</feature>
<proteinExistence type="predicted"/>
<dbReference type="AlphaFoldDB" id="A0A4R3MCW2"/>
<protein>
    <recommendedName>
        <fullName evidence="4">DUF1566 domain-containing protein</fullName>
    </recommendedName>
</protein>
<keyword evidence="1" id="KW-0732">Signal</keyword>
<evidence type="ECO:0000313" key="3">
    <source>
        <dbReference type="Proteomes" id="UP000295678"/>
    </source>
</evidence>
<name>A0A4R3MCW2_9HYPH</name>
<organism evidence="2 3">
    <name type="scientific">Tepidamorphus gemmatus</name>
    <dbReference type="NCBI Taxonomy" id="747076"/>
    <lineage>
        <taxon>Bacteria</taxon>
        <taxon>Pseudomonadati</taxon>
        <taxon>Pseudomonadota</taxon>
        <taxon>Alphaproteobacteria</taxon>
        <taxon>Hyphomicrobiales</taxon>
        <taxon>Tepidamorphaceae</taxon>
        <taxon>Tepidamorphus</taxon>
    </lineage>
</organism>
<evidence type="ECO:0000313" key="2">
    <source>
        <dbReference type="EMBL" id="TCT10723.1"/>
    </source>
</evidence>
<evidence type="ECO:0000256" key="1">
    <source>
        <dbReference type="SAM" id="SignalP"/>
    </source>
</evidence>